<evidence type="ECO:0000256" key="5">
    <source>
        <dbReference type="ARBA" id="ARBA00022490"/>
    </source>
</evidence>
<comment type="similarity">
    <text evidence="4 9 10">Belongs to the HisA/HisF family.</text>
</comment>
<dbReference type="Gene3D" id="3.20.20.70">
    <property type="entry name" value="Aldolase class I"/>
    <property type="match status" value="1"/>
</dbReference>
<dbReference type="InterPro" id="IPR023016">
    <property type="entry name" value="HisA/PriA"/>
</dbReference>
<dbReference type="GO" id="GO:0005737">
    <property type="term" value="C:cytoplasm"/>
    <property type="evidence" value="ECO:0007669"/>
    <property type="project" value="UniProtKB-SubCell"/>
</dbReference>
<protein>
    <recommendedName>
        <fullName evidence="9 11">1-(5-phosphoribosyl)-5-[(5-phosphoribosylamino)methylideneamino] imidazole-4-carboxamide isomerase</fullName>
        <ecNumber evidence="9 11">5.3.1.16</ecNumber>
    </recommendedName>
    <alternativeName>
        <fullName evidence="9">Phosphoribosylformimino-5-aminoimidazole carboxamide ribotide isomerase</fullName>
    </alternativeName>
</protein>
<dbReference type="Proteomes" id="UP000192042">
    <property type="component" value="Chromosome I"/>
</dbReference>
<dbReference type="InterPro" id="IPR013785">
    <property type="entry name" value="Aldolase_TIM"/>
</dbReference>
<evidence type="ECO:0000256" key="7">
    <source>
        <dbReference type="ARBA" id="ARBA00023102"/>
    </source>
</evidence>
<dbReference type="FunFam" id="3.20.20.70:FF:000009">
    <property type="entry name" value="1-(5-phosphoribosyl)-5-[(5-phosphoribosylamino)methylideneamino] imidazole-4-carboxamide isomerase"/>
    <property type="match status" value="1"/>
</dbReference>
<reference evidence="12 13" key="1">
    <citation type="submission" date="2017-03" db="EMBL/GenBank/DDBJ databases">
        <authorList>
            <person name="Afonso C.L."/>
            <person name="Miller P.J."/>
            <person name="Scott M.A."/>
            <person name="Spackman E."/>
            <person name="Goraichik I."/>
            <person name="Dimitrov K.M."/>
            <person name="Suarez D.L."/>
            <person name="Swayne D.E."/>
        </authorList>
    </citation>
    <scope>NUCLEOTIDE SEQUENCE [LARGE SCALE GENOMIC DNA]</scope>
    <source>
        <strain evidence="12">Genome sequencing of Nitrospira japonica strain NJ11</strain>
    </source>
</reference>
<proteinExistence type="inferred from homology"/>
<name>A0A1W1I9E1_9BACT</name>
<keyword evidence="13" id="KW-1185">Reference proteome</keyword>
<dbReference type="PANTHER" id="PTHR43090">
    <property type="entry name" value="1-(5-PHOSPHORIBOSYL)-5-[(5-PHOSPHORIBOSYLAMINO)METHYLIDENEAMINO] IMIDAZOLE-4-CARBOXAMIDE ISOMERASE"/>
    <property type="match status" value="1"/>
</dbReference>
<comment type="subcellular location">
    <subcellularLocation>
        <location evidence="2 9 11">Cytoplasm</location>
    </subcellularLocation>
</comment>
<keyword evidence="7 9" id="KW-0368">Histidine biosynthesis</keyword>
<evidence type="ECO:0000256" key="9">
    <source>
        <dbReference type="HAMAP-Rule" id="MF_01014"/>
    </source>
</evidence>
<dbReference type="EMBL" id="LT828648">
    <property type="protein sequence ID" value="SLM49634.1"/>
    <property type="molecule type" value="Genomic_DNA"/>
</dbReference>
<dbReference type="NCBIfam" id="TIGR00007">
    <property type="entry name" value="1-(5-phosphoribosyl)-5-[(5-phosphoribosylamino)methylideneamino]imidazole-4-carboxamide isomerase"/>
    <property type="match status" value="1"/>
</dbReference>
<evidence type="ECO:0000256" key="2">
    <source>
        <dbReference type="ARBA" id="ARBA00004496"/>
    </source>
</evidence>
<evidence type="ECO:0000256" key="10">
    <source>
        <dbReference type="RuleBase" id="RU003657"/>
    </source>
</evidence>
<dbReference type="InterPro" id="IPR006062">
    <property type="entry name" value="His_biosynth"/>
</dbReference>
<dbReference type="OrthoDB" id="9807749at2"/>
<evidence type="ECO:0000256" key="6">
    <source>
        <dbReference type="ARBA" id="ARBA00022605"/>
    </source>
</evidence>
<evidence type="ECO:0000256" key="4">
    <source>
        <dbReference type="ARBA" id="ARBA00009667"/>
    </source>
</evidence>
<dbReference type="PANTHER" id="PTHR43090:SF2">
    <property type="entry name" value="1-(5-PHOSPHORIBOSYL)-5-[(5-PHOSPHORIBOSYLAMINO)METHYLIDENEAMINO] IMIDAZOLE-4-CARBOXAMIDE ISOMERASE"/>
    <property type="match status" value="1"/>
</dbReference>
<keyword evidence="5 9" id="KW-0963">Cytoplasm</keyword>
<dbReference type="InterPro" id="IPR044524">
    <property type="entry name" value="Isoase_HisA-like"/>
</dbReference>
<comment type="pathway">
    <text evidence="3 9 11">Amino-acid biosynthesis; L-histidine biosynthesis; L-histidine from 5-phospho-alpha-D-ribose 1-diphosphate: step 4/9.</text>
</comment>
<dbReference type="AlphaFoldDB" id="A0A1W1I9E1"/>
<feature type="active site" description="Proton acceptor" evidence="9">
    <location>
        <position position="8"/>
    </location>
</feature>
<keyword evidence="6 9" id="KW-0028">Amino-acid biosynthesis</keyword>
<dbReference type="STRING" id="1325564.NSJP_3467"/>
<feature type="active site" description="Proton donor" evidence="9">
    <location>
        <position position="129"/>
    </location>
</feature>
<dbReference type="SUPFAM" id="SSF51366">
    <property type="entry name" value="Ribulose-phoshate binding barrel"/>
    <property type="match status" value="1"/>
</dbReference>
<dbReference type="GO" id="GO:0000162">
    <property type="term" value="P:L-tryptophan biosynthetic process"/>
    <property type="evidence" value="ECO:0007669"/>
    <property type="project" value="TreeGrafter"/>
</dbReference>
<dbReference type="InterPro" id="IPR006063">
    <property type="entry name" value="HisA_bact_arch"/>
</dbReference>
<dbReference type="EC" id="5.3.1.16" evidence="9 11"/>
<dbReference type="CDD" id="cd04732">
    <property type="entry name" value="HisA"/>
    <property type="match status" value="1"/>
</dbReference>
<evidence type="ECO:0000256" key="1">
    <source>
        <dbReference type="ARBA" id="ARBA00000901"/>
    </source>
</evidence>
<accession>A0A1W1I9E1</accession>
<dbReference type="InterPro" id="IPR011060">
    <property type="entry name" value="RibuloseP-bd_barrel"/>
</dbReference>
<dbReference type="GO" id="GO:0003949">
    <property type="term" value="F:1-(5-phosphoribosyl)-5-[(5-phosphoribosylamino)methylideneamino]imidazole-4-carboxamide isomerase activity"/>
    <property type="evidence" value="ECO:0007669"/>
    <property type="project" value="UniProtKB-UniRule"/>
</dbReference>
<evidence type="ECO:0000313" key="12">
    <source>
        <dbReference type="EMBL" id="SLM49634.1"/>
    </source>
</evidence>
<dbReference type="UniPathway" id="UPA00031">
    <property type="reaction ID" value="UER00009"/>
</dbReference>
<comment type="catalytic activity">
    <reaction evidence="1 9 11">
        <text>1-(5-phospho-beta-D-ribosyl)-5-[(5-phospho-beta-D-ribosylamino)methylideneamino]imidazole-4-carboxamide = 5-[(5-phospho-1-deoxy-D-ribulos-1-ylimino)methylamino]-1-(5-phospho-beta-D-ribosyl)imidazole-4-carboxamide</text>
        <dbReference type="Rhea" id="RHEA:15469"/>
        <dbReference type="ChEBI" id="CHEBI:58435"/>
        <dbReference type="ChEBI" id="CHEBI:58525"/>
        <dbReference type="EC" id="5.3.1.16"/>
    </reaction>
</comment>
<evidence type="ECO:0000313" key="13">
    <source>
        <dbReference type="Proteomes" id="UP000192042"/>
    </source>
</evidence>
<dbReference type="HAMAP" id="MF_01014">
    <property type="entry name" value="HisA"/>
    <property type="match status" value="1"/>
</dbReference>
<dbReference type="Pfam" id="PF00977">
    <property type="entry name" value="His_biosynth"/>
    <property type="match status" value="1"/>
</dbReference>
<evidence type="ECO:0000256" key="3">
    <source>
        <dbReference type="ARBA" id="ARBA00005133"/>
    </source>
</evidence>
<dbReference type="RefSeq" id="WP_080887826.1">
    <property type="nucleotide sequence ID" value="NZ_LT828648.1"/>
</dbReference>
<dbReference type="KEGG" id="nja:NSJP_3467"/>
<evidence type="ECO:0000256" key="8">
    <source>
        <dbReference type="ARBA" id="ARBA00023235"/>
    </source>
</evidence>
<gene>
    <name evidence="9 12" type="primary">hisA</name>
    <name evidence="12" type="ORF">NSJP_3467</name>
</gene>
<evidence type="ECO:0000256" key="11">
    <source>
        <dbReference type="RuleBase" id="RU003658"/>
    </source>
</evidence>
<organism evidence="12 13">
    <name type="scientific">Nitrospira japonica</name>
    <dbReference type="NCBI Taxonomy" id="1325564"/>
    <lineage>
        <taxon>Bacteria</taxon>
        <taxon>Pseudomonadati</taxon>
        <taxon>Nitrospirota</taxon>
        <taxon>Nitrospiria</taxon>
        <taxon>Nitrospirales</taxon>
        <taxon>Nitrospiraceae</taxon>
        <taxon>Nitrospira</taxon>
    </lineage>
</organism>
<keyword evidence="8 9" id="KW-0413">Isomerase</keyword>
<sequence>MIVIPAIDLKDGRCVRLRQGDMAAETVYSEDIPTVARRWQEQGAEVIHVVDLNGAVDGEPRNLPQIEQVMRHVDVRVQVGGGIRNIQTVRRYLKAGVSRVVLGTAALTDRAFLEQACKEFPRRILLGLDARDGKVAIKGWTAVSDRLAVDVLKEVSGCEIGAVIYTDIARDGMLAGPNIRALQEVVDRSSFPVIASGGISKLEDLRAVQTLGPRIEGAIVGKALYDGKLDLRAAIAATATNGQDRR</sequence>
<dbReference type="GO" id="GO:0000105">
    <property type="term" value="P:L-histidine biosynthetic process"/>
    <property type="evidence" value="ECO:0007669"/>
    <property type="project" value="UniProtKB-UniRule"/>
</dbReference>